<accession>A0A835EHG8</accession>
<keyword evidence="3" id="KW-1185">Reference proteome</keyword>
<sequence>MASGVLLLWRVLTIQTCPRARCPGVAVSSLNSPVVLDGVLHWLISSANDSFADHIITYDAGTSTVGSIGLREDLLPAKYSYVAGREAHLGVHARVHGVRPGSVSRRTGAALIRLRVLDGQEQLE</sequence>
<comment type="caution">
    <text evidence="2">The sequence shown here is derived from an EMBL/GenBank/DDBJ whole genome shotgun (WGS) entry which is preliminary data.</text>
</comment>
<feature type="signal peptide" evidence="1">
    <location>
        <begin position="1"/>
        <end position="16"/>
    </location>
</feature>
<keyword evidence="1" id="KW-0732">Signal</keyword>
<organism evidence="2 3">
    <name type="scientific">Digitaria exilis</name>
    <dbReference type="NCBI Taxonomy" id="1010633"/>
    <lineage>
        <taxon>Eukaryota</taxon>
        <taxon>Viridiplantae</taxon>
        <taxon>Streptophyta</taxon>
        <taxon>Embryophyta</taxon>
        <taxon>Tracheophyta</taxon>
        <taxon>Spermatophyta</taxon>
        <taxon>Magnoliopsida</taxon>
        <taxon>Liliopsida</taxon>
        <taxon>Poales</taxon>
        <taxon>Poaceae</taxon>
        <taxon>PACMAD clade</taxon>
        <taxon>Panicoideae</taxon>
        <taxon>Panicodae</taxon>
        <taxon>Paniceae</taxon>
        <taxon>Anthephorinae</taxon>
        <taxon>Digitaria</taxon>
    </lineage>
</organism>
<gene>
    <name evidence="2" type="ORF">HU200_042062</name>
</gene>
<reference evidence="2" key="1">
    <citation type="submission" date="2020-07" db="EMBL/GenBank/DDBJ databases">
        <title>Genome sequence and genetic diversity analysis of an under-domesticated orphan crop, white fonio (Digitaria exilis).</title>
        <authorList>
            <person name="Bennetzen J.L."/>
            <person name="Chen S."/>
            <person name="Ma X."/>
            <person name="Wang X."/>
            <person name="Yssel A.E.J."/>
            <person name="Chaluvadi S.R."/>
            <person name="Johnson M."/>
            <person name="Gangashetty P."/>
            <person name="Hamidou F."/>
            <person name="Sanogo M.D."/>
            <person name="Zwaenepoel A."/>
            <person name="Wallace J."/>
            <person name="Van De Peer Y."/>
            <person name="Van Deynze A."/>
        </authorList>
    </citation>
    <scope>NUCLEOTIDE SEQUENCE</scope>
    <source>
        <tissue evidence="2">Leaves</tissue>
    </source>
</reference>
<dbReference type="AlphaFoldDB" id="A0A835EHG8"/>
<dbReference type="Proteomes" id="UP000636709">
    <property type="component" value="Unassembled WGS sequence"/>
</dbReference>
<feature type="chain" id="PRO_5032318636" evidence="1">
    <location>
        <begin position="17"/>
        <end position="124"/>
    </location>
</feature>
<evidence type="ECO:0000313" key="3">
    <source>
        <dbReference type="Proteomes" id="UP000636709"/>
    </source>
</evidence>
<proteinExistence type="predicted"/>
<evidence type="ECO:0000256" key="1">
    <source>
        <dbReference type="SAM" id="SignalP"/>
    </source>
</evidence>
<evidence type="ECO:0000313" key="2">
    <source>
        <dbReference type="EMBL" id="KAF8689270.1"/>
    </source>
</evidence>
<protein>
    <submittedName>
        <fullName evidence="2">Uncharacterized protein</fullName>
    </submittedName>
</protein>
<dbReference type="EMBL" id="JACEFO010002022">
    <property type="protein sequence ID" value="KAF8689270.1"/>
    <property type="molecule type" value="Genomic_DNA"/>
</dbReference>
<name>A0A835EHG8_9POAL</name>